<dbReference type="GO" id="GO:0035269">
    <property type="term" value="P:protein O-linked glycosylation via mannose"/>
    <property type="evidence" value="ECO:0007669"/>
    <property type="project" value="TreeGrafter"/>
</dbReference>
<dbReference type="Pfam" id="PF13432">
    <property type="entry name" value="TPR_16"/>
    <property type="match status" value="1"/>
</dbReference>
<name>A0A643FZN7_9BURK</name>
<feature type="repeat" description="TPR" evidence="1">
    <location>
        <begin position="204"/>
        <end position="237"/>
    </location>
</feature>
<dbReference type="Proteomes" id="UP000397656">
    <property type="component" value="Plasmid pRK1-2"/>
</dbReference>
<reference evidence="2 3" key="1">
    <citation type="submission" date="2020-10" db="EMBL/GenBank/DDBJ databases">
        <title>Complete genome sequence of Cupriavidus basilensis CCUG 49340T.</title>
        <authorList>
            <person name="Salva-Serra F."/>
            <person name="Donoso R.A."/>
            <person name="Cho K.H."/>
            <person name="Yoo J.A."/>
            <person name="Lee K."/>
            <person name="Yoon S.-H."/>
            <person name="Perez-Pantoja D."/>
            <person name="Moore E.R.B."/>
        </authorList>
    </citation>
    <scope>NUCLEOTIDE SEQUENCE [LARGE SCALE GENOMIC DNA]</scope>
    <source>
        <strain evidence="3">CCUG 49340</strain>
        <plasmid evidence="2 3">pRK1-2</plasmid>
    </source>
</reference>
<dbReference type="InterPro" id="IPR011990">
    <property type="entry name" value="TPR-like_helical_dom_sf"/>
</dbReference>
<dbReference type="SUPFAM" id="SSF48452">
    <property type="entry name" value="TPR-like"/>
    <property type="match status" value="1"/>
</dbReference>
<dbReference type="AlphaFoldDB" id="A0A643FZN7"/>
<evidence type="ECO:0000313" key="3">
    <source>
        <dbReference type="Proteomes" id="UP000397656"/>
    </source>
</evidence>
<keyword evidence="1" id="KW-0802">TPR repeat</keyword>
<dbReference type="SMART" id="SM00028">
    <property type="entry name" value="TPR"/>
    <property type="match status" value="3"/>
</dbReference>
<dbReference type="GeneID" id="98406848"/>
<gene>
    <name evidence="2" type="ORF">F7R26_038420</name>
</gene>
<evidence type="ECO:0000313" key="2">
    <source>
        <dbReference type="EMBL" id="QOT82151.1"/>
    </source>
</evidence>
<dbReference type="GO" id="GO:0000030">
    <property type="term" value="F:mannosyltransferase activity"/>
    <property type="evidence" value="ECO:0007669"/>
    <property type="project" value="TreeGrafter"/>
</dbReference>
<dbReference type="InterPro" id="IPR019734">
    <property type="entry name" value="TPR_rpt"/>
</dbReference>
<protein>
    <submittedName>
        <fullName evidence="2">Tetratricopeptide repeat protein</fullName>
    </submittedName>
</protein>
<proteinExistence type="predicted"/>
<dbReference type="RefSeq" id="WP_150984763.1">
    <property type="nucleotide sequence ID" value="NZ_CP062806.1"/>
</dbReference>
<sequence>MPTYTLKDAETMLGIPRSVATRLVTEGIITPTRGPRRQLLFTFQDMVLLRTANSLHGAKIPTRLIIRALARVKASRGTGQPLTGVRIRAMGNEVATKDEGRGWQAVSGQMLMDFEPGEPGAAVVESLHDARAPAAEAQDWFLVGAELETEKPIEAEAAYRRALEAEPTFLDPYLNLGCMLCDTGRFGDAVELYRLGISHLPYEPLLHFNLGVALEDMSRTGEALSSYERCITLAPDFADAHFNAARIYETIGNETRAIRHFNTYRRLQR</sequence>
<evidence type="ECO:0000256" key="1">
    <source>
        <dbReference type="PROSITE-ProRule" id="PRU00339"/>
    </source>
</evidence>
<dbReference type="Gene3D" id="1.25.40.10">
    <property type="entry name" value="Tetratricopeptide repeat domain"/>
    <property type="match status" value="1"/>
</dbReference>
<accession>A0A643FZN7</accession>
<dbReference type="PANTHER" id="PTHR44216">
    <property type="entry name" value="PROTEIN O-MANNOSYL-TRANSFERASE TMTC2"/>
    <property type="match status" value="1"/>
</dbReference>
<dbReference type="PANTHER" id="PTHR44216:SF3">
    <property type="entry name" value="PROTEIN O-MANNOSYL-TRANSFERASE TMTC2"/>
    <property type="match status" value="1"/>
</dbReference>
<dbReference type="InterPro" id="IPR052384">
    <property type="entry name" value="TMTC_O-mannosyltransferase"/>
</dbReference>
<dbReference type="Pfam" id="PF13374">
    <property type="entry name" value="TPR_10"/>
    <property type="match status" value="1"/>
</dbReference>
<dbReference type="EMBL" id="CP062806">
    <property type="protein sequence ID" value="QOT82151.1"/>
    <property type="molecule type" value="Genomic_DNA"/>
</dbReference>
<geneLocation type="plasmid" evidence="2 3">
    <name>pRK1-2</name>
</geneLocation>
<dbReference type="PROSITE" id="PS50005">
    <property type="entry name" value="TPR"/>
    <property type="match status" value="1"/>
</dbReference>
<keyword evidence="2" id="KW-0614">Plasmid</keyword>
<organism evidence="2 3">
    <name type="scientific">Cupriavidus basilensis</name>
    <dbReference type="NCBI Taxonomy" id="68895"/>
    <lineage>
        <taxon>Bacteria</taxon>
        <taxon>Pseudomonadati</taxon>
        <taxon>Pseudomonadota</taxon>
        <taxon>Betaproteobacteria</taxon>
        <taxon>Burkholderiales</taxon>
        <taxon>Burkholderiaceae</taxon>
        <taxon>Cupriavidus</taxon>
    </lineage>
</organism>